<gene>
    <name evidence="1" type="ORF">GO986_08895</name>
</gene>
<name>A0A7C9LTU9_9DEIO</name>
<dbReference type="RefSeq" id="WP_157458931.1">
    <property type="nucleotide sequence ID" value="NZ_WQLB01000009.1"/>
</dbReference>
<reference evidence="1 2" key="1">
    <citation type="submission" date="2019-12" db="EMBL/GenBank/DDBJ databases">
        <title>Deinococcus sp. HMF7620 Genome sequencing and assembly.</title>
        <authorList>
            <person name="Kang H."/>
            <person name="Kim H."/>
            <person name="Joh K."/>
        </authorList>
    </citation>
    <scope>NUCLEOTIDE SEQUENCE [LARGE SCALE GENOMIC DNA]</scope>
    <source>
        <strain evidence="1 2">HMF7620</strain>
    </source>
</reference>
<dbReference type="AlphaFoldDB" id="A0A7C9LTU9"/>
<protein>
    <submittedName>
        <fullName evidence="1">Uncharacterized protein</fullName>
    </submittedName>
</protein>
<organism evidence="1 2">
    <name type="scientific">Deinococcus arboris</name>
    <dbReference type="NCBI Taxonomy" id="2682977"/>
    <lineage>
        <taxon>Bacteria</taxon>
        <taxon>Thermotogati</taxon>
        <taxon>Deinococcota</taxon>
        <taxon>Deinococci</taxon>
        <taxon>Deinococcales</taxon>
        <taxon>Deinococcaceae</taxon>
        <taxon>Deinococcus</taxon>
    </lineage>
</organism>
<evidence type="ECO:0000313" key="1">
    <source>
        <dbReference type="EMBL" id="MVN86880.1"/>
    </source>
</evidence>
<dbReference type="Proteomes" id="UP000483286">
    <property type="component" value="Unassembled WGS sequence"/>
</dbReference>
<evidence type="ECO:0000313" key="2">
    <source>
        <dbReference type="Proteomes" id="UP000483286"/>
    </source>
</evidence>
<keyword evidence="2" id="KW-1185">Reference proteome</keyword>
<sequence>MPDQWTAMEVAYRFTRQDGALITPEQHQELNDSMFTLIGTWAAERALNVEGEALFEWPEDGAQ</sequence>
<comment type="caution">
    <text evidence="1">The sequence shown here is derived from an EMBL/GenBank/DDBJ whole genome shotgun (WGS) entry which is preliminary data.</text>
</comment>
<dbReference type="EMBL" id="WQLB01000009">
    <property type="protein sequence ID" value="MVN86880.1"/>
    <property type="molecule type" value="Genomic_DNA"/>
</dbReference>
<proteinExistence type="predicted"/>
<accession>A0A7C9LTU9</accession>